<reference evidence="4 5" key="1">
    <citation type="submission" date="2019-02" db="EMBL/GenBank/DDBJ databases">
        <title>Genome sequencing of the rare red list fungi Phellinidium pouzarii.</title>
        <authorList>
            <person name="Buettner E."/>
            <person name="Kellner H."/>
        </authorList>
    </citation>
    <scope>NUCLEOTIDE SEQUENCE [LARGE SCALE GENOMIC DNA]</scope>
    <source>
        <strain evidence="4 5">DSM 108285</strain>
    </source>
</reference>
<name>A0A4V3XBZ7_9AGAM</name>
<dbReference type="PANTHER" id="PTHR11559">
    <property type="entry name" value="CARBOXYLESTERASE"/>
    <property type="match status" value="1"/>
</dbReference>
<dbReference type="InterPro" id="IPR019819">
    <property type="entry name" value="Carboxylesterase_B_CS"/>
</dbReference>
<gene>
    <name evidence="4" type="ORF">EW145_g5916</name>
</gene>
<evidence type="ECO:0000313" key="4">
    <source>
        <dbReference type="EMBL" id="THH03903.1"/>
    </source>
</evidence>
<proteinExistence type="inferred from homology"/>
<dbReference type="InterPro" id="IPR029058">
    <property type="entry name" value="AB_hydrolase_fold"/>
</dbReference>
<dbReference type="SUPFAM" id="SSF50978">
    <property type="entry name" value="WD40 repeat-like"/>
    <property type="match status" value="1"/>
</dbReference>
<protein>
    <recommendedName>
        <fullName evidence="3">Carboxylesterase type B domain-containing protein</fullName>
    </recommendedName>
</protein>
<keyword evidence="5" id="KW-1185">Reference proteome</keyword>
<dbReference type="GO" id="GO:0016787">
    <property type="term" value="F:hydrolase activity"/>
    <property type="evidence" value="ECO:0007669"/>
    <property type="project" value="UniProtKB-KW"/>
</dbReference>
<dbReference type="SUPFAM" id="SSF53474">
    <property type="entry name" value="alpha/beta-Hydrolases"/>
    <property type="match status" value="1"/>
</dbReference>
<dbReference type="EMBL" id="SGPK01000398">
    <property type="protein sequence ID" value="THH03903.1"/>
    <property type="molecule type" value="Genomic_DNA"/>
</dbReference>
<dbReference type="Gene3D" id="3.40.50.1820">
    <property type="entry name" value="alpha/beta hydrolase"/>
    <property type="match status" value="1"/>
</dbReference>
<comment type="similarity">
    <text evidence="1">Belongs to the type-B carboxylesterase/lipase family.</text>
</comment>
<sequence length="996" mass="109144">MSRDGKPLELPGLYWDETRRRYFPLSSRPKRNHELIDVKNDEGRGSTVLQRAFKRSPSMTSASHLKVIRSGNSSFAERTRLVHELAGRALSFSHTELDPPVRPLSWHSSKITAFHTTTLDGTFNVLAGDSSGVLHCSRVEPRPISRPDHSSELQSDAFNNNARVFTSYYLGSGAPVDHIALSGSTAVYVVSNGMFDLASYIISVEYDTSVIISAISSTCNNCQLCIRDLKAPDDSGIFFVSLPSPFSTALHRTGMSRRVVFVKDISSVASAKSYTTLRTKSDVLSIFQRPNTLFAGCRSGEVRLFDVRSLEGGSAGVELLGGRFAGATQPSHFRSVTTWREEKVRKAHAAVTHLREVRTWEMLVCTSAGDLEMFDLRFCTGNRTQPTMAFTGHVNSYLLDLGIAIDPSSSFLFAAGQDRRVRGWSLRTGEPLGGFTARSGAGMETDTSASALLGGAQLSTPARSLEVSENPLRLWAAQDEEIRVWRLVALCSVVDVAFAVNPLVDVGYTKYLGTALPNGITHWLGMRYAAPPLDDLRFRAPADPPTNSTIQVADTHGRLCFATARAFPSADESEDCLFLDVFAPTSATTDSRLPVFFFIQGGGLNSDANTNYNASGLIAAADMDLVVVTFNYRVGPYGFLASEEVQRNGSINAGLLDQRKALQWVQEHISQFGGDPNHVALSGDSGGAQSITLHLTASNGTPTNLFHAVIAESQSFPNILTVQQSQFQYDALIERVGCTNETDTLACLRSTDIRFLQGNNTVVPYTGRKKAPNFLYGAVIDGDFLSGLPYNLFAQGKFVQVPSVFGDDTNEGTIFTPTDLNTTSHMDNFLADNFPNLTSSMLDTINTLYPKSSQFAHHGEFYFSAATAYGEMSPLPNWNYHYNVTDKIDLGNGLGVQHTVELNAIWGPNNTNGNAPKSYFTTNAAIIPVMQGYWTSFIRSFDPNKYRAPGSPVWEPFGTNLQRILFETNATRMETVPEDQVQRCNYLTSIALDLQQ</sequence>
<dbReference type="AlphaFoldDB" id="A0A4V3XBZ7"/>
<dbReference type="InterPro" id="IPR036322">
    <property type="entry name" value="WD40_repeat_dom_sf"/>
</dbReference>
<dbReference type="InterPro" id="IPR050309">
    <property type="entry name" value="Type-B_Carboxylest/Lipase"/>
</dbReference>
<dbReference type="PROSITE" id="PS00941">
    <property type="entry name" value="CARBOXYLESTERASE_B_2"/>
    <property type="match status" value="1"/>
</dbReference>
<keyword evidence="2" id="KW-0378">Hydrolase</keyword>
<dbReference type="InterPro" id="IPR015943">
    <property type="entry name" value="WD40/YVTN_repeat-like_dom_sf"/>
</dbReference>
<organism evidence="4 5">
    <name type="scientific">Phellinidium pouzarii</name>
    <dbReference type="NCBI Taxonomy" id="167371"/>
    <lineage>
        <taxon>Eukaryota</taxon>
        <taxon>Fungi</taxon>
        <taxon>Dikarya</taxon>
        <taxon>Basidiomycota</taxon>
        <taxon>Agaricomycotina</taxon>
        <taxon>Agaricomycetes</taxon>
        <taxon>Hymenochaetales</taxon>
        <taxon>Hymenochaetaceae</taxon>
        <taxon>Phellinidium</taxon>
    </lineage>
</organism>
<dbReference type="PROSITE" id="PS00122">
    <property type="entry name" value="CARBOXYLESTERASE_B_1"/>
    <property type="match status" value="1"/>
</dbReference>
<dbReference type="Pfam" id="PF00135">
    <property type="entry name" value="COesterase"/>
    <property type="match status" value="1"/>
</dbReference>
<dbReference type="InterPro" id="IPR002018">
    <property type="entry name" value="CarbesteraseB"/>
</dbReference>
<dbReference type="Gene3D" id="2.130.10.10">
    <property type="entry name" value="YVTN repeat-like/Quinoprotein amine dehydrogenase"/>
    <property type="match status" value="1"/>
</dbReference>
<accession>A0A4V3XBZ7</accession>
<dbReference type="Proteomes" id="UP000308199">
    <property type="component" value="Unassembled WGS sequence"/>
</dbReference>
<dbReference type="InterPro" id="IPR019826">
    <property type="entry name" value="Carboxylesterase_B_AS"/>
</dbReference>
<evidence type="ECO:0000256" key="2">
    <source>
        <dbReference type="ARBA" id="ARBA00022801"/>
    </source>
</evidence>
<comment type="caution">
    <text evidence="4">The sequence shown here is derived from an EMBL/GenBank/DDBJ whole genome shotgun (WGS) entry which is preliminary data.</text>
</comment>
<feature type="domain" description="Carboxylesterase type B" evidence="3">
    <location>
        <begin position="515"/>
        <end position="975"/>
    </location>
</feature>
<evidence type="ECO:0000256" key="1">
    <source>
        <dbReference type="ARBA" id="ARBA00005964"/>
    </source>
</evidence>
<evidence type="ECO:0000313" key="5">
    <source>
        <dbReference type="Proteomes" id="UP000308199"/>
    </source>
</evidence>
<dbReference type="OrthoDB" id="128867at2759"/>
<evidence type="ECO:0000259" key="3">
    <source>
        <dbReference type="Pfam" id="PF00135"/>
    </source>
</evidence>